<keyword evidence="3" id="KW-1185">Reference proteome</keyword>
<evidence type="ECO:0000256" key="1">
    <source>
        <dbReference type="SAM" id="MobiDB-lite"/>
    </source>
</evidence>
<dbReference type="Proteomes" id="UP001499841">
    <property type="component" value="Unassembled WGS sequence"/>
</dbReference>
<protein>
    <submittedName>
        <fullName evidence="2">Uncharacterized protein</fullName>
    </submittedName>
</protein>
<accession>A0ABP6UNY8</accession>
<evidence type="ECO:0000313" key="3">
    <source>
        <dbReference type="Proteomes" id="UP001499841"/>
    </source>
</evidence>
<name>A0ABP6UNY8_9MICO</name>
<reference evidence="3" key="1">
    <citation type="journal article" date="2019" name="Int. J. Syst. Evol. Microbiol.">
        <title>The Global Catalogue of Microorganisms (GCM) 10K type strain sequencing project: providing services to taxonomists for standard genome sequencing and annotation.</title>
        <authorList>
            <consortium name="The Broad Institute Genomics Platform"/>
            <consortium name="The Broad Institute Genome Sequencing Center for Infectious Disease"/>
            <person name="Wu L."/>
            <person name="Ma J."/>
        </authorList>
    </citation>
    <scope>NUCLEOTIDE SEQUENCE [LARGE SCALE GENOMIC DNA]</scope>
    <source>
        <strain evidence="3">JCM 17459</strain>
    </source>
</reference>
<proteinExistence type="predicted"/>
<comment type="caution">
    <text evidence="2">The sequence shown here is derived from an EMBL/GenBank/DDBJ whole genome shotgun (WGS) entry which is preliminary data.</text>
</comment>
<dbReference type="EMBL" id="BAABBA010000028">
    <property type="protein sequence ID" value="GAA3510308.1"/>
    <property type="molecule type" value="Genomic_DNA"/>
</dbReference>
<feature type="region of interest" description="Disordered" evidence="1">
    <location>
        <begin position="16"/>
        <end position="38"/>
    </location>
</feature>
<sequence length="96" mass="9946">MIGSLGDGGECLQLTEAQAGESFDRPRDLLLGPRHRGHPLDEVEGLREVLPGLGALDGGSGAAGGGRVDVDGAARIECCISHARLNDEPRHGVPQL</sequence>
<evidence type="ECO:0000313" key="2">
    <source>
        <dbReference type="EMBL" id="GAA3510308.1"/>
    </source>
</evidence>
<organism evidence="2 3">
    <name type="scientific">Georgenia daeguensis</name>
    <dbReference type="NCBI Taxonomy" id="908355"/>
    <lineage>
        <taxon>Bacteria</taxon>
        <taxon>Bacillati</taxon>
        <taxon>Actinomycetota</taxon>
        <taxon>Actinomycetes</taxon>
        <taxon>Micrococcales</taxon>
        <taxon>Bogoriellaceae</taxon>
        <taxon>Georgenia</taxon>
    </lineage>
</organism>
<gene>
    <name evidence="2" type="ORF">GCM10022262_37830</name>
</gene>